<feature type="domain" description="Signal transduction histidine kinase subgroup 3 dimerisation and phosphoacceptor" evidence="11">
    <location>
        <begin position="412"/>
        <end position="475"/>
    </location>
</feature>
<gene>
    <name evidence="12" type="ORF">BCF44_1164</name>
</gene>
<keyword evidence="4" id="KW-0808">Transferase</keyword>
<sequence>MDLRVLGRWQTMAAVATGAAGATFAAFAITLSVGAQAVPGWALVPVESVGVVFLGVGLFAWFRRPEFVGLARLMVAVGVTWYVGDLQFSSNPALKVFGFWLFHLNLVVLAHLLLSYPTGKLPALPVHRLFPRRPGSGETHHRKVPLARYTIAMLYATVVVTQGMRALVEKPLPPQGWGSPQAHISVWAPIGSIVGAVFTIVTLVLVVLRWRDEPSPVRKARGLYWLSVDLIGVLIVVGLVAGLLRPSVTVESVVLLLYAVAHLVLGAAVLTSLLHTRLATQQLVTELLAALHGHRSNNNVRLRDALATALEDPTLTVHYRLPDSDDYVDAHGKAAPVPAGTEDRAVTFVTGRGGQVLAALVHEPVLASPILHRRLEAVVAAAGVAIENAQLQKEAENRAHLRGLATAEQATRKTIRNTLHDGPQTQLAAAQLLVGRARALAGTGDLHRELGKIFDTLQEAVTGLREVVDDLYPSNLGRSGLREAVSSLARHSPTPLVIDIPADRWDHDTEEAAFFIISEAVCNALKHANATRITVRVQHLTNRLHIEVSDNGTGAANDSATGSGLHGMRNRATARNGTWTIEHPDGGGTTIRTVLPCV</sequence>
<dbReference type="Pfam" id="PF07730">
    <property type="entry name" value="HisKA_3"/>
    <property type="match status" value="1"/>
</dbReference>
<evidence type="ECO:0000256" key="1">
    <source>
        <dbReference type="ARBA" id="ARBA00000085"/>
    </source>
</evidence>
<evidence type="ECO:0000256" key="8">
    <source>
        <dbReference type="ARBA" id="ARBA00023012"/>
    </source>
</evidence>
<feature type="transmembrane region" description="Helical" evidence="9">
    <location>
        <begin position="184"/>
        <end position="210"/>
    </location>
</feature>
<dbReference type="PANTHER" id="PTHR24421">
    <property type="entry name" value="NITRATE/NITRITE SENSOR PROTEIN NARX-RELATED"/>
    <property type="match status" value="1"/>
</dbReference>
<keyword evidence="9" id="KW-0472">Membrane</keyword>
<dbReference type="InterPro" id="IPR011712">
    <property type="entry name" value="Sig_transdc_His_kin_sub3_dim/P"/>
</dbReference>
<dbReference type="EC" id="2.7.13.3" evidence="2"/>
<keyword evidence="13" id="KW-1185">Reference proteome</keyword>
<dbReference type="Pfam" id="PF02518">
    <property type="entry name" value="HATPase_c"/>
    <property type="match status" value="1"/>
</dbReference>
<keyword evidence="7" id="KW-0067">ATP-binding</keyword>
<feature type="transmembrane region" description="Helical" evidence="9">
    <location>
        <begin position="146"/>
        <end position="164"/>
    </location>
</feature>
<comment type="caution">
    <text evidence="12">The sequence shown here is derived from an EMBL/GenBank/DDBJ whole genome shotgun (WGS) entry which is preliminary data.</text>
</comment>
<name>A0A3E0H0G2_9PSEU</name>
<dbReference type="GO" id="GO:0005524">
    <property type="term" value="F:ATP binding"/>
    <property type="evidence" value="ECO:0007669"/>
    <property type="project" value="UniProtKB-KW"/>
</dbReference>
<dbReference type="OrthoDB" id="5241729at2"/>
<evidence type="ECO:0000313" key="12">
    <source>
        <dbReference type="EMBL" id="REH36135.1"/>
    </source>
</evidence>
<keyword evidence="9" id="KW-1133">Transmembrane helix</keyword>
<evidence type="ECO:0000256" key="5">
    <source>
        <dbReference type="ARBA" id="ARBA00022741"/>
    </source>
</evidence>
<evidence type="ECO:0000256" key="4">
    <source>
        <dbReference type="ARBA" id="ARBA00022679"/>
    </source>
</evidence>
<evidence type="ECO:0000256" key="7">
    <source>
        <dbReference type="ARBA" id="ARBA00022840"/>
    </source>
</evidence>
<evidence type="ECO:0000259" key="10">
    <source>
        <dbReference type="Pfam" id="PF02518"/>
    </source>
</evidence>
<feature type="transmembrane region" description="Helical" evidence="9">
    <location>
        <begin position="41"/>
        <end position="62"/>
    </location>
</feature>
<keyword evidence="5" id="KW-0547">Nucleotide-binding</keyword>
<feature type="transmembrane region" description="Helical" evidence="9">
    <location>
        <begin position="255"/>
        <end position="274"/>
    </location>
</feature>
<dbReference type="EMBL" id="QUNO01000016">
    <property type="protein sequence ID" value="REH36135.1"/>
    <property type="molecule type" value="Genomic_DNA"/>
</dbReference>
<feature type="domain" description="Histidine kinase/HSP90-like ATPase" evidence="10">
    <location>
        <begin position="512"/>
        <end position="596"/>
    </location>
</feature>
<accession>A0A3E0H0G2</accession>
<dbReference type="GO" id="GO:0016020">
    <property type="term" value="C:membrane"/>
    <property type="evidence" value="ECO:0007669"/>
    <property type="project" value="InterPro"/>
</dbReference>
<keyword evidence="3" id="KW-0597">Phosphoprotein</keyword>
<keyword evidence="6 12" id="KW-0418">Kinase</keyword>
<dbReference type="Gene3D" id="3.30.565.10">
    <property type="entry name" value="Histidine kinase-like ATPase, C-terminal domain"/>
    <property type="match status" value="1"/>
</dbReference>
<dbReference type="InterPro" id="IPR050482">
    <property type="entry name" value="Sensor_HK_TwoCompSys"/>
</dbReference>
<feature type="transmembrane region" description="Helical" evidence="9">
    <location>
        <begin position="222"/>
        <end position="243"/>
    </location>
</feature>
<evidence type="ECO:0000256" key="3">
    <source>
        <dbReference type="ARBA" id="ARBA00022553"/>
    </source>
</evidence>
<evidence type="ECO:0000256" key="6">
    <source>
        <dbReference type="ARBA" id="ARBA00022777"/>
    </source>
</evidence>
<reference evidence="12 13" key="1">
    <citation type="submission" date="2018-08" db="EMBL/GenBank/DDBJ databases">
        <title>Genomic Encyclopedia of Archaeal and Bacterial Type Strains, Phase II (KMG-II): from individual species to whole genera.</title>
        <authorList>
            <person name="Goeker M."/>
        </authorList>
    </citation>
    <scope>NUCLEOTIDE SEQUENCE [LARGE SCALE GENOMIC DNA]</scope>
    <source>
        <strain evidence="12 13">DSM 45791</strain>
    </source>
</reference>
<evidence type="ECO:0000256" key="9">
    <source>
        <dbReference type="SAM" id="Phobius"/>
    </source>
</evidence>
<dbReference type="CDD" id="cd16917">
    <property type="entry name" value="HATPase_UhpB-NarQ-NarX-like"/>
    <property type="match status" value="1"/>
</dbReference>
<evidence type="ECO:0000256" key="2">
    <source>
        <dbReference type="ARBA" id="ARBA00012438"/>
    </source>
</evidence>
<dbReference type="InterPro" id="IPR003594">
    <property type="entry name" value="HATPase_dom"/>
</dbReference>
<dbReference type="GO" id="GO:0046983">
    <property type="term" value="F:protein dimerization activity"/>
    <property type="evidence" value="ECO:0007669"/>
    <property type="project" value="InterPro"/>
</dbReference>
<protein>
    <recommendedName>
        <fullName evidence="2">histidine kinase</fullName>
        <ecNumber evidence="2">2.7.13.3</ecNumber>
    </recommendedName>
</protein>
<feature type="transmembrane region" description="Helical" evidence="9">
    <location>
        <begin position="96"/>
        <end position="114"/>
    </location>
</feature>
<dbReference type="GO" id="GO:0000155">
    <property type="term" value="F:phosphorelay sensor kinase activity"/>
    <property type="evidence" value="ECO:0007669"/>
    <property type="project" value="InterPro"/>
</dbReference>
<dbReference type="PANTHER" id="PTHR24421:SF10">
    <property type="entry name" value="NITRATE_NITRITE SENSOR PROTEIN NARQ"/>
    <property type="match status" value="1"/>
</dbReference>
<dbReference type="SUPFAM" id="SSF55874">
    <property type="entry name" value="ATPase domain of HSP90 chaperone/DNA topoisomerase II/histidine kinase"/>
    <property type="match status" value="1"/>
</dbReference>
<comment type="catalytic activity">
    <reaction evidence="1">
        <text>ATP + protein L-histidine = ADP + protein N-phospho-L-histidine.</text>
        <dbReference type="EC" id="2.7.13.3"/>
    </reaction>
</comment>
<dbReference type="AlphaFoldDB" id="A0A3E0H0G2"/>
<feature type="transmembrane region" description="Helical" evidence="9">
    <location>
        <begin position="12"/>
        <end position="35"/>
    </location>
</feature>
<dbReference type="Gene3D" id="1.20.5.1930">
    <property type="match status" value="1"/>
</dbReference>
<keyword evidence="9" id="KW-0812">Transmembrane</keyword>
<dbReference type="InterPro" id="IPR036890">
    <property type="entry name" value="HATPase_C_sf"/>
</dbReference>
<evidence type="ECO:0000259" key="11">
    <source>
        <dbReference type="Pfam" id="PF07730"/>
    </source>
</evidence>
<evidence type="ECO:0000313" key="13">
    <source>
        <dbReference type="Proteomes" id="UP000256269"/>
    </source>
</evidence>
<proteinExistence type="predicted"/>
<dbReference type="Proteomes" id="UP000256269">
    <property type="component" value="Unassembled WGS sequence"/>
</dbReference>
<keyword evidence="8" id="KW-0902">Two-component regulatory system</keyword>
<organism evidence="12 13">
    <name type="scientific">Kutzneria buriramensis</name>
    <dbReference type="NCBI Taxonomy" id="1045776"/>
    <lineage>
        <taxon>Bacteria</taxon>
        <taxon>Bacillati</taxon>
        <taxon>Actinomycetota</taxon>
        <taxon>Actinomycetes</taxon>
        <taxon>Pseudonocardiales</taxon>
        <taxon>Pseudonocardiaceae</taxon>
        <taxon>Kutzneria</taxon>
    </lineage>
</organism>
<dbReference type="RefSeq" id="WP_116179452.1">
    <property type="nucleotide sequence ID" value="NZ_CP144375.1"/>
</dbReference>
<feature type="transmembrane region" description="Helical" evidence="9">
    <location>
        <begin position="67"/>
        <end position="84"/>
    </location>
</feature>